<dbReference type="RefSeq" id="WP_080885208.1">
    <property type="nucleotide sequence ID" value="NZ_LT828648.1"/>
</dbReference>
<dbReference type="STRING" id="1325564.NSJP_0365"/>
<protein>
    <submittedName>
        <fullName evidence="2">Uncharacterized protein</fullName>
    </submittedName>
</protein>
<reference evidence="2 3" key="1">
    <citation type="submission" date="2017-03" db="EMBL/GenBank/DDBJ databases">
        <authorList>
            <person name="Afonso C.L."/>
            <person name="Miller P.J."/>
            <person name="Scott M.A."/>
            <person name="Spackman E."/>
            <person name="Goraichik I."/>
            <person name="Dimitrov K.M."/>
            <person name="Suarez D.L."/>
            <person name="Swayne D.E."/>
        </authorList>
    </citation>
    <scope>NUCLEOTIDE SEQUENCE [LARGE SCALE GENOMIC DNA]</scope>
    <source>
        <strain evidence="2">Genome sequencing of Nitrospira japonica strain NJ11</strain>
    </source>
</reference>
<evidence type="ECO:0000256" key="1">
    <source>
        <dbReference type="SAM" id="MobiDB-lite"/>
    </source>
</evidence>
<dbReference type="AlphaFoldDB" id="A0A1W1I0N6"/>
<organism evidence="2 3">
    <name type="scientific">Nitrospira japonica</name>
    <dbReference type="NCBI Taxonomy" id="1325564"/>
    <lineage>
        <taxon>Bacteria</taxon>
        <taxon>Pseudomonadati</taxon>
        <taxon>Nitrospirota</taxon>
        <taxon>Nitrospiria</taxon>
        <taxon>Nitrospirales</taxon>
        <taxon>Nitrospiraceae</taxon>
        <taxon>Nitrospira</taxon>
    </lineage>
</organism>
<dbReference type="Proteomes" id="UP000192042">
    <property type="component" value="Chromosome I"/>
</dbReference>
<keyword evidence="3" id="KW-1185">Reference proteome</keyword>
<evidence type="ECO:0000313" key="2">
    <source>
        <dbReference type="EMBL" id="SLM46537.1"/>
    </source>
</evidence>
<dbReference type="KEGG" id="nja:NSJP_0365"/>
<dbReference type="EMBL" id="LT828648">
    <property type="protein sequence ID" value="SLM46537.1"/>
    <property type="molecule type" value="Genomic_DNA"/>
</dbReference>
<proteinExistence type="predicted"/>
<gene>
    <name evidence="2" type="ORF">NSJP_0365</name>
</gene>
<accession>A0A1W1I0N6</accession>
<sequence>MAHGNGITGPTPVGGAILTLGLAVGLAACASPSHTRTASPTPVEQQVVVERPVVPTERTSGVAERPMPPDRIVPRAATGMQTAATVCATHLDAQGNRIYDDPLCPTRDSRTTETTPDVQDPAYYNRHINSAVDHVRRAEVAGDQGNIPDMLRHTDLSLSHATAAQRAVDDASLNDGIMDLRETMILGQRNHIAPAALRDARVKLTQAAHAHPVAARTGTVTGELKRTSTPARADGSEYYVVRDRQRGDTPVVLSPDLSRQVQDGDMVEMQLDAQGRVLAVSKYP</sequence>
<dbReference type="Gene3D" id="1.20.120.660">
    <property type="entry name" value="IL-4 antagonist (De novo design) like domain"/>
    <property type="match status" value="1"/>
</dbReference>
<feature type="region of interest" description="Disordered" evidence="1">
    <location>
        <begin position="99"/>
        <end position="119"/>
    </location>
</feature>
<name>A0A1W1I0N6_9BACT</name>
<evidence type="ECO:0000313" key="3">
    <source>
        <dbReference type="Proteomes" id="UP000192042"/>
    </source>
</evidence>